<sequence length="402" mass="42707">MNIVNQQNRIWNGNFILITVGNGLLFVNFHMLVPTIAMYAASIGSSGGEIGIIAGIFALSAIVVRLFTDALVGRLGKKRCLFLGLLTSLVATAGYGLFPTFGGLLTARILHGFGFGLSTTFAAALAVEVIPPEHRGEGVGYFGLGNTISMGSAPAVGVAVFSAFPPQILFALASAACIVSMTLFLLARVPERPAGQVKKERISLLHHFFEEGTAVPGVISFLFGFVNASVNTYLPLMAEEAHIAYAGLFFVSGTLFVFLSRIVGGKVYDRHGPFSVMFPGVLLYSVAIFMICTAHSPIYLLCGSVFYGLGAGLLMPAIMTWLFNVVAPARRSNASATYYNTMDLGTCLGIVLLGTLAGHVGYVAIFYGVLAVMGLYIAFTLWAWKSGQMTDRRTPPSGSPVP</sequence>
<feature type="transmembrane region" description="Helical" evidence="6">
    <location>
        <begin position="50"/>
        <end position="68"/>
    </location>
</feature>
<protein>
    <submittedName>
        <fullName evidence="8">MFS transporter</fullName>
    </submittedName>
</protein>
<feature type="domain" description="Major facilitator superfamily (MFS) profile" evidence="7">
    <location>
        <begin position="14"/>
        <end position="386"/>
    </location>
</feature>
<feature type="transmembrane region" description="Helical" evidence="6">
    <location>
        <begin position="364"/>
        <end position="384"/>
    </location>
</feature>
<evidence type="ECO:0000256" key="6">
    <source>
        <dbReference type="SAM" id="Phobius"/>
    </source>
</evidence>
<keyword evidence="4 6" id="KW-1133">Transmembrane helix</keyword>
<dbReference type="InterPro" id="IPR011701">
    <property type="entry name" value="MFS"/>
</dbReference>
<evidence type="ECO:0000256" key="5">
    <source>
        <dbReference type="ARBA" id="ARBA00023136"/>
    </source>
</evidence>
<dbReference type="SUPFAM" id="SSF103473">
    <property type="entry name" value="MFS general substrate transporter"/>
    <property type="match status" value="1"/>
</dbReference>
<dbReference type="PANTHER" id="PTHR23531">
    <property type="entry name" value="QUINOLENE RESISTANCE PROTEIN NORA"/>
    <property type="match status" value="1"/>
</dbReference>
<proteinExistence type="predicted"/>
<dbReference type="InterPro" id="IPR020846">
    <property type="entry name" value="MFS_dom"/>
</dbReference>
<dbReference type="PROSITE" id="PS50850">
    <property type="entry name" value="MFS"/>
    <property type="match status" value="1"/>
</dbReference>
<dbReference type="PANTHER" id="PTHR23531:SF1">
    <property type="entry name" value="QUINOLENE RESISTANCE PROTEIN NORA"/>
    <property type="match status" value="1"/>
</dbReference>
<feature type="transmembrane region" description="Helical" evidence="6">
    <location>
        <begin position="338"/>
        <end position="358"/>
    </location>
</feature>
<dbReference type="InterPro" id="IPR036259">
    <property type="entry name" value="MFS_trans_sf"/>
</dbReference>
<evidence type="ECO:0000259" key="7">
    <source>
        <dbReference type="PROSITE" id="PS50850"/>
    </source>
</evidence>
<feature type="transmembrane region" description="Helical" evidence="6">
    <location>
        <begin position="305"/>
        <end position="326"/>
    </location>
</feature>
<evidence type="ECO:0000256" key="2">
    <source>
        <dbReference type="ARBA" id="ARBA00022448"/>
    </source>
</evidence>
<dbReference type="RefSeq" id="WP_338086669.1">
    <property type="nucleotide sequence ID" value="NZ_JABAFG010000017.1"/>
</dbReference>
<feature type="transmembrane region" description="Helical" evidence="6">
    <location>
        <begin position="109"/>
        <end position="127"/>
    </location>
</feature>
<feature type="transmembrane region" description="Helical" evidence="6">
    <location>
        <begin position="242"/>
        <end position="264"/>
    </location>
</feature>
<keyword evidence="9" id="KW-1185">Reference proteome</keyword>
<evidence type="ECO:0000256" key="1">
    <source>
        <dbReference type="ARBA" id="ARBA00004651"/>
    </source>
</evidence>
<evidence type="ECO:0000313" key="9">
    <source>
        <dbReference type="Proteomes" id="UP001605989"/>
    </source>
</evidence>
<dbReference type="EMBL" id="JBIEKR010000006">
    <property type="protein sequence ID" value="MFG6273169.1"/>
    <property type="molecule type" value="Genomic_DNA"/>
</dbReference>
<comment type="subcellular location">
    <subcellularLocation>
        <location evidence="1">Cell membrane</location>
        <topology evidence="1">Multi-pass membrane protein</topology>
    </subcellularLocation>
</comment>
<keyword evidence="5 6" id="KW-0472">Membrane</keyword>
<dbReference type="Gene3D" id="1.20.1250.20">
    <property type="entry name" value="MFS general substrate transporter like domains"/>
    <property type="match status" value="2"/>
</dbReference>
<dbReference type="Pfam" id="PF07690">
    <property type="entry name" value="MFS_1"/>
    <property type="match status" value="1"/>
</dbReference>
<evidence type="ECO:0000313" key="8">
    <source>
        <dbReference type="EMBL" id="MFG6273169.1"/>
    </source>
</evidence>
<keyword evidence="2" id="KW-0813">Transport</keyword>
<evidence type="ECO:0000256" key="4">
    <source>
        <dbReference type="ARBA" id="ARBA00022989"/>
    </source>
</evidence>
<dbReference type="InterPro" id="IPR052714">
    <property type="entry name" value="MFS_Exporter"/>
</dbReference>
<organism evidence="8 9">
    <name type="scientific">Megasphaera hexanoica</name>
    <dbReference type="NCBI Taxonomy" id="1675036"/>
    <lineage>
        <taxon>Bacteria</taxon>
        <taxon>Bacillati</taxon>
        <taxon>Bacillota</taxon>
        <taxon>Negativicutes</taxon>
        <taxon>Veillonellales</taxon>
        <taxon>Veillonellaceae</taxon>
        <taxon>Megasphaera</taxon>
    </lineage>
</organism>
<feature type="transmembrane region" description="Helical" evidence="6">
    <location>
        <begin position="168"/>
        <end position="187"/>
    </location>
</feature>
<dbReference type="CDD" id="cd17489">
    <property type="entry name" value="MFS_YfcJ_like"/>
    <property type="match status" value="1"/>
</dbReference>
<evidence type="ECO:0000256" key="3">
    <source>
        <dbReference type="ARBA" id="ARBA00022692"/>
    </source>
</evidence>
<dbReference type="Proteomes" id="UP001605989">
    <property type="component" value="Unassembled WGS sequence"/>
</dbReference>
<dbReference type="PROSITE" id="PS00217">
    <property type="entry name" value="SUGAR_TRANSPORT_2"/>
    <property type="match status" value="1"/>
</dbReference>
<feature type="transmembrane region" description="Helical" evidence="6">
    <location>
        <begin position="15"/>
        <end position="38"/>
    </location>
</feature>
<gene>
    <name evidence="8" type="ORF">ACGTZG_08195</name>
</gene>
<name>A0ABW7DPU0_9FIRM</name>
<feature type="transmembrane region" description="Helical" evidence="6">
    <location>
        <begin position="80"/>
        <end position="97"/>
    </location>
</feature>
<dbReference type="InterPro" id="IPR005829">
    <property type="entry name" value="Sugar_transporter_CS"/>
</dbReference>
<feature type="transmembrane region" description="Helical" evidence="6">
    <location>
        <begin position="139"/>
        <end position="162"/>
    </location>
</feature>
<comment type="caution">
    <text evidence="8">The sequence shown here is derived from an EMBL/GenBank/DDBJ whole genome shotgun (WGS) entry which is preliminary data.</text>
</comment>
<feature type="transmembrane region" description="Helical" evidence="6">
    <location>
        <begin position="208"/>
        <end position="230"/>
    </location>
</feature>
<keyword evidence="3 6" id="KW-0812">Transmembrane</keyword>
<reference evidence="8 9" key="1">
    <citation type="submission" date="2024-10" db="EMBL/GenBank/DDBJ databases">
        <authorList>
            <person name="Sang B.-I."/>
            <person name="Prabhaharan D."/>
        </authorList>
    </citation>
    <scope>NUCLEOTIDE SEQUENCE [LARGE SCALE GENOMIC DNA]</scope>
    <source>
        <strain evidence="8 9">MH</strain>
    </source>
</reference>
<accession>A0ABW7DPU0</accession>
<feature type="transmembrane region" description="Helical" evidence="6">
    <location>
        <begin position="276"/>
        <end position="299"/>
    </location>
</feature>